<gene>
    <name evidence="2" type="ORF">Leucomu_13580</name>
</gene>
<dbReference type="RefSeq" id="WP_128387544.1">
    <property type="nucleotide sequence ID" value="NZ_CP035037.1"/>
</dbReference>
<reference evidence="2 3" key="1">
    <citation type="submission" date="2019-01" db="EMBL/GenBank/DDBJ databases">
        <title>Leucobacter muris sp. nov. isolated from the nose of a laboratory mouse.</title>
        <authorList>
            <person name="Benga L."/>
            <person name="Sproeer C."/>
            <person name="Schumann P."/>
            <person name="Verbarg S."/>
            <person name="Bunk B."/>
            <person name="Engelhardt E."/>
            <person name="Benten P.M."/>
            <person name="Sager M."/>
        </authorList>
    </citation>
    <scope>NUCLEOTIDE SEQUENCE [LARGE SCALE GENOMIC DNA]</scope>
    <source>
        <strain evidence="2 3">DSM 101948</strain>
    </source>
</reference>
<keyword evidence="3" id="KW-1185">Reference proteome</keyword>
<sequence>MKYELQTTLGVILDAGDSIDQVIERFRNAMRAVLSDAQYAGVAAHRVVLGDRPLEIVVGILFTDGVRAEYADDMATEILDQAITRFRNEEKNSREDTQVSEESVRLQSVYA</sequence>
<accession>A0ABX5QIP6</accession>
<proteinExistence type="predicted"/>
<dbReference type="EMBL" id="CP035037">
    <property type="protein sequence ID" value="QAB18804.1"/>
    <property type="molecule type" value="Genomic_DNA"/>
</dbReference>
<evidence type="ECO:0000313" key="2">
    <source>
        <dbReference type="EMBL" id="QAB18804.1"/>
    </source>
</evidence>
<organism evidence="2 3">
    <name type="scientific">Leucobacter muris</name>
    <dbReference type="NCBI Taxonomy" id="1935379"/>
    <lineage>
        <taxon>Bacteria</taxon>
        <taxon>Bacillati</taxon>
        <taxon>Actinomycetota</taxon>
        <taxon>Actinomycetes</taxon>
        <taxon>Micrococcales</taxon>
        <taxon>Microbacteriaceae</taxon>
        <taxon>Leucobacter</taxon>
    </lineage>
</organism>
<evidence type="ECO:0000256" key="1">
    <source>
        <dbReference type="SAM" id="MobiDB-lite"/>
    </source>
</evidence>
<dbReference type="Proteomes" id="UP000285768">
    <property type="component" value="Chromosome"/>
</dbReference>
<protein>
    <submittedName>
        <fullName evidence="2">Uncharacterized protein</fullName>
    </submittedName>
</protein>
<name>A0ABX5QIP6_9MICO</name>
<feature type="region of interest" description="Disordered" evidence="1">
    <location>
        <begin position="89"/>
        <end position="111"/>
    </location>
</feature>
<evidence type="ECO:0000313" key="3">
    <source>
        <dbReference type="Proteomes" id="UP000285768"/>
    </source>
</evidence>